<comment type="caution">
    <text evidence="1">The sequence shown here is derived from an EMBL/GenBank/DDBJ whole genome shotgun (WGS) entry which is preliminary data.</text>
</comment>
<reference evidence="1 2" key="1">
    <citation type="submission" date="2023-11" db="EMBL/GenBank/DDBJ databases">
        <authorList>
            <person name="Okamura Y."/>
        </authorList>
    </citation>
    <scope>NUCLEOTIDE SEQUENCE [LARGE SCALE GENOMIC DNA]</scope>
</reference>
<gene>
    <name evidence="1" type="ORF">LNINA_LOCUS1722</name>
</gene>
<dbReference type="AlphaFoldDB" id="A0AAV1IZF5"/>
<sequence>MYFGLIYNLTYSSLSRSPPQVKYDKIGASSNRSRRGRLFLIGHVSVRSSIELVTAISFVPSAQRVVCLLPLRFLCRALALEIPNFLTSSTAFYSAGR</sequence>
<evidence type="ECO:0000313" key="1">
    <source>
        <dbReference type="EMBL" id="CAK1541766.1"/>
    </source>
</evidence>
<protein>
    <submittedName>
        <fullName evidence="1">Uncharacterized protein</fullName>
    </submittedName>
</protein>
<accession>A0AAV1IZF5</accession>
<evidence type="ECO:0000313" key="2">
    <source>
        <dbReference type="Proteomes" id="UP001497472"/>
    </source>
</evidence>
<dbReference type="Proteomes" id="UP001497472">
    <property type="component" value="Unassembled WGS sequence"/>
</dbReference>
<proteinExistence type="predicted"/>
<dbReference type="EMBL" id="CAVLEF010000002">
    <property type="protein sequence ID" value="CAK1541766.1"/>
    <property type="molecule type" value="Genomic_DNA"/>
</dbReference>
<name>A0AAV1IZF5_9NEOP</name>
<keyword evidence="2" id="KW-1185">Reference proteome</keyword>
<organism evidence="1 2">
    <name type="scientific">Leptosia nina</name>
    <dbReference type="NCBI Taxonomy" id="320188"/>
    <lineage>
        <taxon>Eukaryota</taxon>
        <taxon>Metazoa</taxon>
        <taxon>Ecdysozoa</taxon>
        <taxon>Arthropoda</taxon>
        <taxon>Hexapoda</taxon>
        <taxon>Insecta</taxon>
        <taxon>Pterygota</taxon>
        <taxon>Neoptera</taxon>
        <taxon>Endopterygota</taxon>
        <taxon>Lepidoptera</taxon>
        <taxon>Glossata</taxon>
        <taxon>Ditrysia</taxon>
        <taxon>Papilionoidea</taxon>
        <taxon>Pieridae</taxon>
        <taxon>Pierinae</taxon>
        <taxon>Leptosia</taxon>
    </lineage>
</organism>